<sequence>MNFARAVSDIGQRHVEFRQDRLDFREQIRPRLRQQDPAAHPIEQRHVEQIRQLAQMLGQCGLSEVQPSCGSRHAAGASDCNEAAQQAKIDR</sequence>
<accession>A0AAP4R6E6</accession>
<comment type="caution">
    <text evidence="2">The sequence shown here is derived from an EMBL/GenBank/DDBJ whole genome shotgun (WGS) entry which is preliminary data.</text>
</comment>
<feature type="region of interest" description="Disordered" evidence="1">
    <location>
        <begin position="68"/>
        <end position="91"/>
    </location>
</feature>
<proteinExistence type="predicted"/>
<evidence type="ECO:0000256" key="1">
    <source>
        <dbReference type="SAM" id="MobiDB-lite"/>
    </source>
</evidence>
<dbReference type="Proteomes" id="UP001172109">
    <property type="component" value="Unassembled WGS sequence"/>
</dbReference>
<protein>
    <submittedName>
        <fullName evidence="2">Uncharacterized protein</fullName>
    </submittedName>
</protein>
<evidence type="ECO:0000313" key="2">
    <source>
        <dbReference type="EMBL" id="MDN7568384.1"/>
    </source>
</evidence>
<name>A0AAP4R6E6_9BURK</name>
<organism evidence="2 3">
    <name type="scientific">Burkholderia contaminans</name>
    <dbReference type="NCBI Taxonomy" id="488447"/>
    <lineage>
        <taxon>Bacteria</taxon>
        <taxon>Pseudomonadati</taxon>
        <taxon>Pseudomonadota</taxon>
        <taxon>Betaproteobacteria</taxon>
        <taxon>Burkholderiales</taxon>
        <taxon>Burkholderiaceae</taxon>
        <taxon>Burkholderia</taxon>
        <taxon>Burkholderia cepacia complex</taxon>
    </lineage>
</organism>
<reference evidence="2" key="1">
    <citation type="submission" date="2023-07" db="EMBL/GenBank/DDBJ databases">
        <title>A collection of bacterial strains from the Burkholderia cepacia Research Laboratory and Repository.</title>
        <authorList>
            <person name="Lipuma J."/>
            <person name="Spilker T."/>
            <person name="Caverly L."/>
        </authorList>
    </citation>
    <scope>NUCLEOTIDE SEQUENCE</scope>
    <source>
        <strain evidence="2">AU44979</strain>
    </source>
</reference>
<evidence type="ECO:0000313" key="3">
    <source>
        <dbReference type="Proteomes" id="UP001172109"/>
    </source>
</evidence>
<dbReference type="EMBL" id="JAUJQS010000025">
    <property type="protein sequence ID" value="MDN7568384.1"/>
    <property type="molecule type" value="Genomic_DNA"/>
</dbReference>
<gene>
    <name evidence="2" type="ORF">QZM56_28105</name>
</gene>
<dbReference type="AlphaFoldDB" id="A0AAP4R6E6"/>